<feature type="chain" id="PRO_5043676059" description="Secreted protein" evidence="1">
    <location>
        <begin position="21"/>
        <end position="85"/>
    </location>
</feature>
<keyword evidence="1" id="KW-0732">Signal</keyword>
<reference evidence="2" key="1">
    <citation type="journal article" date="2023" name="Mol. Phylogenet. Evol.">
        <title>Genome-scale phylogeny and comparative genomics of the fungal order Sordariales.</title>
        <authorList>
            <person name="Hensen N."/>
            <person name="Bonometti L."/>
            <person name="Westerberg I."/>
            <person name="Brannstrom I.O."/>
            <person name="Guillou S."/>
            <person name="Cros-Aarteil S."/>
            <person name="Calhoun S."/>
            <person name="Haridas S."/>
            <person name="Kuo A."/>
            <person name="Mondo S."/>
            <person name="Pangilinan J."/>
            <person name="Riley R."/>
            <person name="LaButti K."/>
            <person name="Andreopoulos B."/>
            <person name="Lipzen A."/>
            <person name="Chen C."/>
            <person name="Yan M."/>
            <person name="Daum C."/>
            <person name="Ng V."/>
            <person name="Clum A."/>
            <person name="Steindorff A."/>
            <person name="Ohm R.A."/>
            <person name="Martin F."/>
            <person name="Silar P."/>
            <person name="Natvig D.O."/>
            <person name="Lalanne C."/>
            <person name="Gautier V."/>
            <person name="Ament-Velasquez S.L."/>
            <person name="Kruys A."/>
            <person name="Hutchinson M.I."/>
            <person name="Powell A.J."/>
            <person name="Barry K."/>
            <person name="Miller A.N."/>
            <person name="Grigoriev I.V."/>
            <person name="Debuchy R."/>
            <person name="Gladieux P."/>
            <person name="Hiltunen Thoren M."/>
            <person name="Johannesson H."/>
        </authorList>
    </citation>
    <scope>NUCLEOTIDE SEQUENCE</scope>
    <source>
        <strain evidence="2">PSN324</strain>
    </source>
</reference>
<proteinExistence type="predicted"/>
<gene>
    <name evidence="2" type="ORF">QBC42DRAFT_269773</name>
</gene>
<accession>A0AAV9HLK6</accession>
<comment type="caution">
    <text evidence="2">The sequence shown here is derived from an EMBL/GenBank/DDBJ whole genome shotgun (WGS) entry which is preliminary data.</text>
</comment>
<keyword evidence="3" id="KW-1185">Reference proteome</keyword>
<sequence length="85" mass="9286">MGSSMLLLFVLVCERVTGVAVIISPVEQGMHMGQGSFVRGEQLGSRSWGITPISRHQSTSSELQKLRVVEGWAPTASPKYQNARK</sequence>
<organism evidence="2 3">
    <name type="scientific">Cladorrhinum samala</name>
    <dbReference type="NCBI Taxonomy" id="585594"/>
    <lineage>
        <taxon>Eukaryota</taxon>
        <taxon>Fungi</taxon>
        <taxon>Dikarya</taxon>
        <taxon>Ascomycota</taxon>
        <taxon>Pezizomycotina</taxon>
        <taxon>Sordariomycetes</taxon>
        <taxon>Sordariomycetidae</taxon>
        <taxon>Sordariales</taxon>
        <taxon>Podosporaceae</taxon>
        <taxon>Cladorrhinum</taxon>
    </lineage>
</organism>
<dbReference type="EMBL" id="MU864987">
    <property type="protein sequence ID" value="KAK4461635.1"/>
    <property type="molecule type" value="Genomic_DNA"/>
</dbReference>
<reference evidence="2" key="2">
    <citation type="submission" date="2023-06" db="EMBL/GenBank/DDBJ databases">
        <authorList>
            <consortium name="Lawrence Berkeley National Laboratory"/>
            <person name="Mondo S.J."/>
            <person name="Hensen N."/>
            <person name="Bonometti L."/>
            <person name="Westerberg I."/>
            <person name="Brannstrom I.O."/>
            <person name="Guillou S."/>
            <person name="Cros-Aarteil S."/>
            <person name="Calhoun S."/>
            <person name="Haridas S."/>
            <person name="Kuo A."/>
            <person name="Pangilinan J."/>
            <person name="Riley R."/>
            <person name="Labutti K."/>
            <person name="Andreopoulos B."/>
            <person name="Lipzen A."/>
            <person name="Chen C."/>
            <person name="Yanf M."/>
            <person name="Daum C."/>
            <person name="Ng V."/>
            <person name="Clum A."/>
            <person name="Steindorff A."/>
            <person name="Ohm R."/>
            <person name="Martin F."/>
            <person name="Silar P."/>
            <person name="Natvig D."/>
            <person name="Lalanne C."/>
            <person name="Gautier V."/>
            <person name="Ament-Velasquez S.L."/>
            <person name="Kruys A."/>
            <person name="Hutchinson M.I."/>
            <person name="Powell A.J."/>
            <person name="Barry K."/>
            <person name="Miller A.N."/>
            <person name="Grigoriev I.V."/>
            <person name="Debuchy R."/>
            <person name="Gladieux P."/>
            <person name="Thoren M.H."/>
            <person name="Johannesson H."/>
        </authorList>
    </citation>
    <scope>NUCLEOTIDE SEQUENCE</scope>
    <source>
        <strain evidence="2">PSN324</strain>
    </source>
</reference>
<evidence type="ECO:0000313" key="3">
    <source>
        <dbReference type="Proteomes" id="UP001321749"/>
    </source>
</evidence>
<evidence type="ECO:0000256" key="1">
    <source>
        <dbReference type="SAM" id="SignalP"/>
    </source>
</evidence>
<feature type="signal peptide" evidence="1">
    <location>
        <begin position="1"/>
        <end position="20"/>
    </location>
</feature>
<evidence type="ECO:0008006" key="4">
    <source>
        <dbReference type="Google" id="ProtNLM"/>
    </source>
</evidence>
<name>A0AAV9HLK6_9PEZI</name>
<dbReference type="Proteomes" id="UP001321749">
    <property type="component" value="Unassembled WGS sequence"/>
</dbReference>
<dbReference type="AlphaFoldDB" id="A0AAV9HLK6"/>
<evidence type="ECO:0000313" key="2">
    <source>
        <dbReference type="EMBL" id="KAK4461635.1"/>
    </source>
</evidence>
<protein>
    <recommendedName>
        <fullName evidence="4">Secreted protein</fullName>
    </recommendedName>
</protein>